<feature type="compositionally biased region" description="Low complexity" evidence="2">
    <location>
        <begin position="23"/>
        <end position="33"/>
    </location>
</feature>
<dbReference type="PANTHER" id="PTHR22978">
    <property type="entry name" value="B-CELL TRANSLOCATION GENE"/>
    <property type="match status" value="1"/>
</dbReference>
<feature type="region of interest" description="Disordered" evidence="2">
    <location>
        <begin position="210"/>
        <end position="359"/>
    </location>
</feature>
<proteinExistence type="inferred from homology"/>
<evidence type="ECO:0000313" key="4">
    <source>
        <dbReference type="EMBL" id="KYQ90389.1"/>
    </source>
</evidence>
<dbReference type="PANTHER" id="PTHR22978:SF22">
    <property type="entry name" value="BTG FAMILY PROTEIN"/>
    <property type="match status" value="1"/>
</dbReference>
<keyword evidence="5" id="KW-1185">Reference proteome</keyword>
<organism evidence="4 5">
    <name type="scientific">Tieghemostelium lacteum</name>
    <name type="common">Slime mold</name>
    <name type="synonym">Dictyostelium lacteum</name>
    <dbReference type="NCBI Taxonomy" id="361077"/>
    <lineage>
        <taxon>Eukaryota</taxon>
        <taxon>Amoebozoa</taxon>
        <taxon>Evosea</taxon>
        <taxon>Eumycetozoa</taxon>
        <taxon>Dictyostelia</taxon>
        <taxon>Dictyosteliales</taxon>
        <taxon>Raperosteliaceae</taxon>
        <taxon>Tieghemostelium</taxon>
    </lineage>
</organism>
<feature type="domain" description="Anti-proliferative protein" evidence="3">
    <location>
        <begin position="56"/>
        <end position="160"/>
    </location>
</feature>
<feature type="compositionally biased region" description="Polar residues" evidence="2">
    <location>
        <begin position="210"/>
        <end position="229"/>
    </location>
</feature>
<dbReference type="AlphaFoldDB" id="A0A151Z8V8"/>
<dbReference type="STRING" id="361077.A0A151Z8V8"/>
<dbReference type="GO" id="GO:0005737">
    <property type="term" value="C:cytoplasm"/>
    <property type="evidence" value="ECO:0007669"/>
    <property type="project" value="TreeGrafter"/>
</dbReference>
<feature type="region of interest" description="Disordered" evidence="2">
    <location>
        <begin position="1"/>
        <end position="33"/>
    </location>
</feature>
<comment type="similarity">
    <text evidence="1">Belongs to the BTG family.</text>
</comment>
<evidence type="ECO:0000256" key="1">
    <source>
        <dbReference type="ARBA" id="ARBA00007989"/>
    </source>
</evidence>
<dbReference type="InterPro" id="IPR002087">
    <property type="entry name" value="Anti_prolifrtn"/>
</dbReference>
<dbReference type="InParanoid" id="A0A151Z8V8"/>
<reference evidence="4 5" key="1">
    <citation type="submission" date="2015-12" db="EMBL/GenBank/DDBJ databases">
        <title>Dictyostelia acquired genes for synthesis and detection of signals that induce cell-type specialization by lateral gene transfer from prokaryotes.</title>
        <authorList>
            <person name="Gloeckner G."/>
            <person name="Schaap P."/>
        </authorList>
    </citation>
    <scope>NUCLEOTIDE SEQUENCE [LARGE SCALE GENOMIC DNA]</scope>
    <source>
        <strain evidence="4 5">TK</strain>
    </source>
</reference>
<dbReference type="FunCoup" id="A0A151Z8V8">
    <property type="interactions" value="219"/>
</dbReference>
<comment type="caution">
    <text evidence="4">The sequence shown here is derived from an EMBL/GenBank/DDBJ whole genome shotgun (WGS) entry which is preliminary data.</text>
</comment>
<protein>
    <submittedName>
        <fullName evidence="4">Anti-proliferative BTG domain-containing protein</fullName>
    </submittedName>
</protein>
<dbReference type="InterPro" id="IPR036054">
    <property type="entry name" value="BTG-like_sf"/>
</dbReference>
<dbReference type="InterPro" id="IPR033332">
    <property type="entry name" value="BTG"/>
</dbReference>
<accession>A0A151Z8V8</accession>
<evidence type="ECO:0000256" key="2">
    <source>
        <dbReference type="SAM" id="MobiDB-lite"/>
    </source>
</evidence>
<dbReference type="Pfam" id="PF07742">
    <property type="entry name" value="BTG"/>
    <property type="match status" value="1"/>
</dbReference>
<dbReference type="OrthoDB" id="19928at2759"/>
<dbReference type="Gene3D" id="3.90.640.90">
    <property type="entry name" value="Anti-proliferative protein, N-terminal domain"/>
    <property type="match status" value="1"/>
</dbReference>
<feature type="compositionally biased region" description="Polar residues" evidence="2">
    <location>
        <begin position="319"/>
        <end position="328"/>
    </location>
</feature>
<dbReference type="Proteomes" id="UP000076078">
    <property type="component" value="Unassembled WGS sequence"/>
</dbReference>
<feature type="compositionally biased region" description="Low complexity" evidence="2">
    <location>
        <begin position="329"/>
        <end position="340"/>
    </location>
</feature>
<name>A0A151Z8V8_TIELA</name>
<sequence>MSPYAELNPDNEATEHQQPNHINTSTNSLPNTNNAISSNIEDIELYLSTYSSDFPELVVGACWWADSLSKLNQTIPKENIKRFRKELIIGLRDRIKGHWYPDAPERGQGYRAVVCEETTDRLLMDAAKKSDINGNFRSFFKQNTTMWIDPGNVTYRHGKHYEKTLYPFSAVNNNNIQSINSNPITSSSGSNSSSSSNILNNSFLMVMNQQSSSNTTPNAVNSTSPATNPTGTTITSSGKSSLLNSNSINYNPIYFNPNNPNNNTPPRTTTSSTTGKSSPQLSSSAPAFSPSSSVYHSLLSQPPLSQHTPPTSPLKDFQQKSIPSPIDSNNTNNIQLNNSNVYSNRPTTTSTSIKSSNFL</sequence>
<dbReference type="GO" id="GO:0005634">
    <property type="term" value="C:nucleus"/>
    <property type="evidence" value="ECO:0007669"/>
    <property type="project" value="TreeGrafter"/>
</dbReference>
<evidence type="ECO:0000259" key="3">
    <source>
        <dbReference type="SMART" id="SM00099"/>
    </source>
</evidence>
<gene>
    <name evidence="4" type="ORF">DLAC_09006</name>
</gene>
<evidence type="ECO:0000313" key="5">
    <source>
        <dbReference type="Proteomes" id="UP000076078"/>
    </source>
</evidence>
<feature type="compositionally biased region" description="Low complexity" evidence="2">
    <location>
        <begin position="230"/>
        <end position="300"/>
    </location>
</feature>
<dbReference type="OMA" id="RDRIKGH"/>
<dbReference type="SUPFAM" id="SSF160696">
    <property type="entry name" value="BTG domain-like"/>
    <property type="match status" value="1"/>
</dbReference>
<dbReference type="PRINTS" id="PR00310">
    <property type="entry name" value="ANTIPRLFBTG1"/>
</dbReference>
<dbReference type="SMART" id="SM00099">
    <property type="entry name" value="btg1"/>
    <property type="match status" value="1"/>
</dbReference>
<feature type="compositionally biased region" description="Polar residues" evidence="2">
    <location>
        <begin position="341"/>
        <end position="359"/>
    </location>
</feature>
<dbReference type="EMBL" id="LODT01000037">
    <property type="protein sequence ID" value="KYQ90389.1"/>
    <property type="molecule type" value="Genomic_DNA"/>
</dbReference>